<keyword evidence="2" id="KW-0732">Signal</keyword>
<protein>
    <submittedName>
        <fullName evidence="3">Uncharacterized protein</fullName>
    </submittedName>
</protein>
<name>A0A1M5LR12_9ACTN</name>
<feature type="chain" id="PRO_5039648306" evidence="2">
    <location>
        <begin position="20"/>
        <end position="438"/>
    </location>
</feature>
<keyword evidence="1" id="KW-0812">Transmembrane</keyword>
<gene>
    <name evidence="3" type="ORF">SAMN05443575_2523</name>
</gene>
<dbReference type="STRING" id="1206085.SAMN05443575_2523"/>
<evidence type="ECO:0000313" key="4">
    <source>
        <dbReference type="Proteomes" id="UP000186132"/>
    </source>
</evidence>
<evidence type="ECO:0000256" key="1">
    <source>
        <dbReference type="SAM" id="Phobius"/>
    </source>
</evidence>
<keyword evidence="1" id="KW-0472">Membrane</keyword>
<sequence length="438" mass="43742">MKRRAALGAAALLVPLALAAPAAPTAAASAAAGAAAGVAAAQVFTPGGSPITGGDDAGAAAPLTPGRHVDTLARGTDDVTGSGSVRYYAITLRRGETPYVAATIAPGPTVRPGSERLGVEVSLRAPGDDQDCAQDEQGDDAIDDRLAEVTAVATPDDATGREDGCPAGTVVVKVARSGPYALADPLRVELAYRLEPAVDATGQPGAAATAAPVRPGLAGRPTVLRSGAGFDTAPLVPTGIYRDSLAAGDVRIVRVRLGWGQRLAFSLTAPARAGVEYADALDVELTVRNPVRAAVDASGTGSATTSVGYADAALAGSTPAPVRYANRASDDDGVVGCAVAGDWFLELAVDRPEDGTGGARFPYTLQVQVVGQAQRGPGYLPTGGATASASPRAERGGGVTAHGVLVAGVAGVGAGLVAVVLLVLLLRRRRAHQARAHT</sequence>
<accession>A0A1M5LR12</accession>
<evidence type="ECO:0000313" key="3">
    <source>
        <dbReference type="EMBL" id="SHG67554.1"/>
    </source>
</evidence>
<proteinExistence type="predicted"/>
<reference evidence="3 4" key="1">
    <citation type="submission" date="2016-11" db="EMBL/GenBank/DDBJ databases">
        <authorList>
            <person name="Jaros S."/>
            <person name="Januszkiewicz K."/>
            <person name="Wedrychowicz H."/>
        </authorList>
    </citation>
    <scope>NUCLEOTIDE SEQUENCE [LARGE SCALE GENOMIC DNA]</scope>
    <source>
        <strain evidence="3 4">DSM 45627</strain>
    </source>
</reference>
<dbReference type="AlphaFoldDB" id="A0A1M5LR12"/>
<evidence type="ECO:0000256" key="2">
    <source>
        <dbReference type="SAM" id="SignalP"/>
    </source>
</evidence>
<dbReference type="RefSeq" id="WP_073390660.1">
    <property type="nucleotide sequence ID" value="NZ_FQVU01000003.1"/>
</dbReference>
<keyword evidence="4" id="KW-1185">Reference proteome</keyword>
<keyword evidence="1" id="KW-1133">Transmembrane helix</keyword>
<feature type="signal peptide" evidence="2">
    <location>
        <begin position="1"/>
        <end position="19"/>
    </location>
</feature>
<dbReference type="Proteomes" id="UP000186132">
    <property type="component" value="Unassembled WGS sequence"/>
</dbReference>
<feature type="transmembrane region" description="Helical" evidence="1">
    <location>
        <begin position="404"/>
        <end position="426"/>
    </location>
</feature>
<dbReference type="OrthoDB" id="4318225at2"/>
<organism evidence="3 4">
    <name type="scientific">Jatrophihabitans endophyticus</name>
    <dbReference type="NCBI Taxonomy" id="1206085"/>
    <lineage>
        <taxon>Bacteria</taxon>
        <taxon>Bacillati</taxon>
        <taxon>Actinomycetota</taxon>
        <taxon>Actinomycetes</taxon>
        <taxon>Jatrophihabitantales</taxon>
        <taxon>Jatrophihabitantaceae</taxon>
        <taxon>Jatrophihabitans</taxon>
    </lineage>
</organism>
<dbReference type="EMBL" id="FQVU01000003">
    <property type="protein sequence ID" value="SHG67554.1"/>
    <property type="molecule type" value="Genomic_DNA"/>
</dbReference>